<comment type="catalytic activity">
    <reaction evidence="1">
        <text>ATP + protein L-histidine = ADP + protein N-phospho-L-histidine.</text>
        <dbReference type="EC" id="2.7.13.3"/>
    </reaction>
</comment>
<dbReference type="PANTHER" id="PTHR43711:SF1">
    <property type="entry name" value="HISTIDINE KINASE 1"/>
    <property type="match status" value="1"/>
</dbReference>
<dbReference type="Proteomes" id="UP000509667">
    <property type="component" value="Chromosome"/>
</dbReference>
<dbReference type="OrthoDB" id="8127at2157"/>
<feature type="coiled-coil region" evidence="7">
    <location>
        <begin position="414"/>
        <end position="444"/>
    </location>
</feature>
<dbReference type="Gene3D" id="3.30.450.40">
    <property type="match status" value="1"/>
</dbReference>
<name>A0A7D5P0Z0_9EURY</name>
<keyword evidence="7" id="KW-0175">Coiled coil</keyword>
<evidence type="ECO:0000256" key="5">
    <source>
        <dbReference type="ARBA" id="ARBA00023012"/>
    </source>
</evidence>
<proteinExistence type="predicted"/>
<evidence type="ECO:0000256" key="6">
    <source>
        <dbReference type="PROSITE-ProRule" id="PRU00169"/>
    </source>
</evidence>
<dbReference type="SUPFAM" id="SSF55785">
    <property type="entry name" value="PYP-like sensor domain (PAS domain)"/>
    <property type="match status" value="1"/>
</dbReference>
<dbReference type="SUPFAM" id="SSF55781">
    <property type="entry name" value="GAF domain-like"/>
    <property type="match status" value="1"/>
</dbReference>
<feature type="domain" description="Histidine kinase" evidence="8">
    <location>
        <begin position="444"/>
        <end position="643"/>
    </location>
</feature>
<evidence type="ECO:0000259" key="9">
    <source>
        <dbReference type="PROSITE" id="PS50110"/>
    </source>
</evidence>
<dbReference type="PROSITE" id="PS50110">
    <property type="entry name" value="RESPONSE_REGULATORY"/>
    <property type="match status" value="1"/>
</dbReference>
<dbReference type="Gene3D" id="1.10.287.130">
    <property type="match status" value="1"/>
</dbReference>
<dbReference type="InterPro" id="IPR003594">
    <property type="entry name" value="HATPase_dom"/>
</dbReference>
<dbReference type="Pfam" id="PF02518">
    <property type="entry name" value="HATPase_c"/>
    <property type="match status" value="1"/>
</dbReference>
<dbReference type="InterPro" id="IPR036097">
    <property type="entry name" value="HisK_dim/P_sf"/>
</dbReference>
<dbReference type="InterPro" id="IPR013656">
    <property type="entry name" value="PAS_4"/>
</dbReference>
<dbReference type="NCBIfam" id="TIGR00229">
    <property type="entry name" value="sensory_box"/>
    <property type="match status" value="1"/>
</dbReference>
<dbReference type="GeneID" id="56078882"/>
<dbReference type="GO" id="GO:0000155">
    <property type="term" value="F:phosphorelay sensor kinase activity"/>
    <property type="evidence" value="ECO:0007669"/>
    <property type="project" value="InterPro"/>
</dbReference>
<dbReference type="CDD" id="cd00156">
    <property type="entry name" value="REC"/>
    <property type="match status" value="1"/>
</dbReference>
<dbReference type="Gene3D" id="3.30.565.10">
    <property type="entry name" value="Histidine kinase-like ATPase, C-terminal domain"/>
    <property type="match status" value="1"/>
</dbReference>
<dbReference type="SUPFAM" id="SSF55874">
    <property type="entry name" value="ATPase domain of HSP90 chaperone/DNA topoisomerase II/histidine kinase"/>
    <property type="match status" value="1"/>
</dbReference>
<dbReference type="RefSeq" id="WP_179908168.1">
    <property type="nucleotide sequence ID" value="NZ_CP058910.1"/>
</dbReference>
<dbReference type="InterPro" id="IPR003018">
    <property type="entry name" value="GAF"/>
</dbReference>
<protein>
    <recommendedName>
        <fullName evidence="2">histidine kinase</fullName>
        <ecNumber evidence="2">2.7.13.3</ecNumber>
    </recommendedName>
</protein>
<evidence type="ECO:0000256" key="7">
    <source>
        <dbReference type="SAM" id="Coils"/>
    </source>
</evidence>
<evidence type="ECO:0000259" key="10">
    <source>
        <dbReference type="PROSITE" id="PS50112"/>
    </source>
</evidence>
<evidence type="ECO:0000313" key="12">
    <source>
        <dbReference type="Proteomes" id="UP000509667"/>
    </source>
</evidence>
<dbReference type="SMART" id="SM00091">
    <property type="entry name" value="PAS"/>
    <property type="match status" value="1"/>
</dbReference>
<feature type="domain" description="PAS" evidence="10">
    <location>
        <begin position="141"/>
        <end position="211"/>
    </location>
</feature>
<dbReference type="PROSITE" id="PS50109">
    <property type="entry name" value="HIS_KIN"/>
    <property type="match status" value="1"/>
</dbReference>
<dbReference type="Pfam" id="PF00072">
    <property type="entry name" value="Response_reg"/>
    <property type="match status" value="1"/>
</dbReference>
<keyword evidence="12" id="KW-1185">Reference proteome</keyword>
<evidence type="ECO:0000256" key="4">
    <source>
        <dbReference type="ARBA" id="ARBA00022777"/>
    </source>
</evidence>
<dbReference type="CDD" id="cd00075">
    <property type="entry name" value="HATPase"/>
    <property type="match status" value="1"/>
</dbReference>
<evidence type="ECO:0000256" key="2">
    <source>
        <dbReference type="ARBA" id="ARBA00012438"/>
    </source>
</evidence>
<accession>A0A7D5P0Z0</accession>
<gene>
    <name evidence="11" type="ORF">HZS55_13425</name>
</gene>
<reference evidence="11 12" key="1">
    <citation type="submission" date="2020-07" db="EMBL/GenBank/DDBJ databases">
        <title>Halosimplex pelagicum sp. nov. and Halosimplex rubrum sp. nov., isolated from salted brown alga Laminaria, and emended description of the genus Halosimplex.</title>
        <authorList>
            <person name="Cui H."/>
        </authorList>
    </citation>
    <scope>NUCLEOTIDE SEQUENCE [LARGE SCALE GENOMIC DNA]</scope>
    <source>
        <strain evidence="11 12">R27</strain>
    </source>
</reference>
<dbReference type="SMART" id="SM00065">
    <property type="entry name" value="GAF"/>
    <property type="match status" value="1"/>
</dbReference>
<dbReference type="EMBL" id="CP058910">
    <property type="protein sequence ID" value="QLH78246.1"/>
    <property type="molecule type" value="Genomic_DNA"/>
</dbReference>
<evidence type="ECO:0000256" key="1">
    <source>
        <dbReference type="ARBA" id="ARBA00000085"/>
    </source>
</evidence>
<dbReference type="InterPro" id="IPR029016">
    <property type="entry name" value="GAF-like_dom_sf"/>
</dbReference>
<keyword evidence="4" id="KW-0418">Kinase</keyword>
<keyword evidence="6" id="KW-0597">Phosphoprotein</keyword>
<dbReference type="SMART" id="SM00448">
    <property type="entry name" value="REC"/>
    <property type="match status" value="1"/>
</dbReference>
<feature type="domain" description="Response regulatory" evidence="9">
    <location>
        <begin position="10"/>
        <end position="126"/>
    </location>
</feature>
<evidence type="ECO:0000313" key="11">
    <source>
        <dbReference type="EMBL" id="QLH78246.1"/>
    </source>
</evidence>
<dbReference type="InterPro" id="IPR036890">
    <property type="entry name" value="HATPase_C_sf"/>
</dbReference>
<dbReference type="PANTHER" id="PTHR43711">
    <property type="entry name" value="TWO-COMPONENT HISTIDINE KINASE"/>
    <property type="match status" value="1"/>
</dbReference>
<dbReference type="KEGG" id="hrr:HZS55_13425"/>
<keyword evidence="5" id="KW-0902">Two-component regulatory system</keyword>
<dbReference type="EC" id="2.7.13.3" evidence="2"/>
<keyword evidence="3" id="KW-0808">Transferase</keyword>
<evidence type="ECO:0000259" key="8">
    <source>
        <dbReference type="PROSITE" id="PS50109"/>
    </source>
</evidence>
<dbReference type="AlphaFoldDB" id="A0A7D5P0Z0"/>
<dbReference type="Pfam" id="PF00512">
    <property type="entry name" value="HisKA"/>
    <property type="match status" value="1"/>
</dbReference>
<dbReference type="SUPFAM" id="SSF47384">
    <property type="entry name" value="Homodimeric domain of signal transducing histidine kinase"/>
    <property type="match status" value="1"/>
</dbReference>
<dbReference type="SUPFAM" id="SSF52172">
    <property type="entry name" value="CheY-like"/>
    <property type="match status" value="1"/>
</dbReference>
<dbReference type="CDD" id="cd00082">
    <property type="entry name" value="HisKA"/>
    <property type="match status" value="1"/>
</dbReference>
<dbReference type="SMART" id="SM00388">
    <property type="entry name" value="HisKA"/>
    <property type="match status" value="1"/>
</dbReference>
<dbReference type="InterPro" id="IPR003661">
    <property type="entry name" value="HisK_dim/P_dom"/>
</dbReference>
<dbReference type="InterPro" id="IPR000014">
    <property type="entry name" value="PAS"/>
</dbReference>
<feature type="modified residue" description="4-aspartylphosphate" evidence="6">
    <location>
        <position position="61"/>
    </location>
</feature>
<sequence length="649" mass="71529">MSAVSRDEIRVLHVDDDPDVSDLTATFLERADERFSVETATDVTEGLDRLDGYPFDCVVSDYEMPGADGIEFLERVRERFPELPFILFTGKGSEAVASEAISAGVTDYLQKETGTDQYTVLANRIANAVEHARSRRRVEHSERRLRKIVDSLPHLVYVVDETGTYRLVNQVLAAFHGTTVDAIEGSTVEEVLDDRAAAQFLQDFRSVIATGEPKRLSGVEVTDAEGEHHVFEPQVFPYDIGESEERAVLGVTRDVTERADRERKLERLQRRTSALMHTETREETAQVATEAADAVLEARLSGVFLLDDAGERLEPTAVVDAVREAFDEVPVYPRDAPEGSRAALVWDVFERGDPVRIDDVPADEGVDEPTPSRSVIFHPMGDHGVFVVSAERTHAFSGTDEVLVEILATTLEAALDRTERRAELRRRRDELERKNERLEEFTSVVSHDLRNPLTVLNGAVDAAEATGDPEQFERCRNAVDRMDAMIENLLALSRHGEAISEPEPVDLARAASRAWGTVETDAERLAVETDLTVRADPERLARLLENLFGNSVEHGATDRTAVGAPDEGGLVVRVGDCDGGFYVEDDGLGIPEDLRGDVFDSGFSTRADNTGFGLAIVERIAEAHGWTVDVTESDAGGARFEVTGVETVE</sequence>
<dbReference type="Gene3D" id="3.30.450.20">
    <property type="entry name" value="PAS domain"/>
    <property type="match status" value="1"/>
</dbReference>
<dbReference type="PROSITE" id="PS50112">
    <property type="entry name" value="PAS"/>
    <property type="match status" value="1"/>
</dbReference>
<organism evidence="11 12">
    <name type="scientific">Halosimplex rubrum</name>
    <dbReference type="NCBI Taxonomy" id="869889"/>
    <lineage>
        <taxon>Archaea</taxon>
        <taxon>Methanobacteriati</taxon>
        <taxon>Methanobacteriota</taxon>
        <taxon>Stenosarchaea group</taxon>
        <taxon>Halobacteria</taxon>
        <taxon>Halobacteriales</taxon>
        <taxon>Haloarculaceae</taxon>
        <taxon>Halosimplex</taxon>
    </lineage>
</organism>
<dbReference type="InterPro" id="IPR035965">
    <property type="entry name" value="PAS-like_dom_sf"/>
</dbReference>
<evidence type="ECO:0000256" key="3">
    <source>
        <dbReference type="ARBA" id="ARBA00022679"/>
    </source>
</evidence>
<dbReference type="InterPro" id="IPR005467">
    <property type="entry name" value="His_kinase_dom"/>
</dbReference>
<dbReference type="InterPro" id="IPR001789">
    <property type="entry name" value="Sig_transdc_resp-reg_receiver"/>
</dbReference>
<dbReference type="Gene3D" id="3.40.50.2300">
    <property type="match status" value="1"/>
</dbReference>
<dbReference type="Pfam" id="PF08448">
    <property type="entry name" value="PAS_4"/>
    <property type="match status" value="1"/>
</dbReference>
<dbReference type="Pfam" id="PF13185">
    <property type="entry name" value="GAF_2"/>
    <property type="match status" value="1"/>
</dbReference>
<dbReference type="InterPro" id="IPR050736">
    <property type="entry name" value="Sensor_HK_Regulatory"/>
</dbReference>
<dbReference type="CDD" id="cd00130">
    <property type="entry name" value="PAS"/>
    <property type="match status" value="1"/>
</dbReference>
<dbReference type="SMART" id="SM00387">
    <property type="entry name" value="HATPase_c"/>
    <property type="match status" value="1"/>
</dbReference>
<dbReference type="InterPro" id="IPR011006">
    <property type="entry name" value="CheY-like_superfamily"/>
</dbReference>